<organism evidence="2 3">
    <name type="scientific">Psophocarpus tetragonolobus</name>
    <name type="common">Winged bean</name>
    <name type="synonym">Dolichos tetragonolobus</name>
    <dbReference type="NCBI Taxonomy" id="3891"/>
    <lineage>
        <taxon>Eukaryota</taxon>
        <taxon>Viridiplantae</taxon>
        <taxon>Streptophyta</taxon>
        <taxon>Embryophyta</taxon>
        <taxon>Tracheophyta</taxon>
        <taxon>Spermatophyta</taxon>
        <taxon>Magnoliopsida</taxon>
        <taxon>eudicotyledons</taxon>
        <taxon>Gunneridae</taxon>
        <taxon>Pentapetalae</taxon>
        <taxon>rosids</taxon>
        <taxon>fabids</taxon>
        <taxon>Fabales</taxon>
        <taxon>Fabaceae</taxon>
        <taxon>Papilionoideae</taxon>
        <taxon>50 kb inversion clade</taxon>
        <taxon>NPAAA clade</taxon>
        <taxon>indigoferoid/millettioid clade</taxon>
        <taxon>Phaseoleae</taxon>
        <taxon>Psophocarpus</taxon>
    </lineage>
</organism>
<gene>
    <name evidence="2" type="ORF">VNO78_32379</name>
</gene>
<dbReference type="PROSITE" id="PS00823">
    <property type="entry name" value="DEHYDRIN_2"/>
    <property type="match status" value="1"/>
</dbReference>
<evidence type="ECO:0000256" key="1">
    <source>
        <dbReference type="SAM" id="MobiDB-lite"/>
    </source>
</evidence>
<protein>
    <recommendedName>
        <fullName evidence="4">Dehydrin</fullName>
    </recommendedName>
</protein>
<comment type="caution">
    <text evidence="2">The sequence shown here is derived from an EMBL/GenBank/DDBJ whole genome shotgun (WGS) entry which is preliminary data.</text>
</comment>
<sequence>MASYQSGYDNQGREVDEHGNPVDVSATRVTYVATVPTGAYGADTDHQKQHNPSGVYSTGDIGRQHGTGGYVGDTNRQHGGYAGHTDTQHNPSSGYSQDAYESPGGYAAGPFYGTNTADTGTGPRSGTTGYGADYATDPTGYGNKEHRHPDQSHADHQKKGLMDKIKDKLPGGHSDNK</sequence>
<dbReference type="InterPro" id="IPR030513">
    <property type="entry name" value="Dehydrin_CS"/>
</dbReference>
<feature type="compositionally biased region" description="Polar residues" evidence="1">
    <location>
        <begin position="113"/>
        <end position="127"/>
    </location>
</feature>
<accession>A0AAN9P0U4</accession>
<keyword evidence="3" id="KW-1185">Reference proteome</keyword>
<dbReference type="AlphaFoldDB" id="A0AAN9P0U4"/>
<name>A0AAN9P0U4_PSOTE</name>
<evidence type="ECO:0008006" key="4">
    <source>
        <dbReference type="Google" id="ProtNLM"/>
    </source>
</evidence>
<evidence type="ECO:0000313" key="3">
    <source>
        <dbReference type="Proteomes" id="UP001386955"/>
    </source>
</evidence>
<proteinExistence type="predicted"/>
<feature type="compositionally biased region" description="Basic and acidic residues" evidence="1">
    <location>
        <begin position="11"/>
        <end position="20"/>
    </location>
</feature>
<feature type="region of interest" description="Disordered" evidence="1">
    <location>
        <begin position="39"/>
        <end position="177"/>
    </location>
</feature>
<reference evidence="2 3" key="1">
    <citation type="submission" date="2024-01" db="EMBL/GenBank/DDBJ databases">
        <title>The genomes of 5 underutilized Papilionoideae crops provide insights into root nodulation and disease resistanc.</title>
        <authorList>
            <person name="Jiang F."/>
        </authorList>
    </citation>
    <scope>NUCLEOTIDE SEQUENCE [LARGE SCALE GENOMIC DNA]</scope>
    <source>
        <strain evidence="2">DUOXIRENSHENG_FW03</strain>
        <tissue evidence="2">Leaves</tissue>
    </source>
</reference>
<dbReference type="EMBL" id="JAYMYS010000009">
    <property type="protein sequence ID" value="KAK7380034.1"/>
    <property type="molecule type" value="Genomic_DNA"/>
</dbReference>
<feature type="compositionally biased region" description="Basic and acidic residues" evidence="1">
    <location>
        <begin position="143"/>
        <end position="177"/>
    </location>
</feature>
<evidence type="ECO:0000313" key="2">
    <source>
        <dbReference type="EMBL" id="KAK7380034.1"/>
    </source>
</evidence>
<dbReference type="Proteomes" id="UP001386955">
    <property type="component" value="Unassembled WGS sequence"/>
</dbReference>
<feature type="region of interest" description="Disordered" evidence="1">
    <location>
        <begin position="1"/>
        <end position="27"/>
    </location>
</feature>